<gene>
    <name evidence="2" type="ORF">POCTA_138.1.T1080182</name>
</gene>
<dbReference type="AlphaFoldDB" id="A0A8S1X3W5"/>
<protein>
    <submittedName>
        <fullName evidence="2">Uncharacterized protein</fullName>
    </submittedName>
</protein>
<dbReference type="OMA" id="MSITRQN"/>
<keyword evidence="3" id="KW-1185">Reference proteome</keyword>
<proteinExistence type="predicted"/>
<dbReference type="EMBL" id="CAJJDP010000108">
    <property type="protein sequence ID" value="CAD8195229.1"/>
    <property type="molecule type" value="Genomic_DNA"/>
</dbReference>
<evidence type="ECO:0000256" key="1">
    <source>
        <dbReference type="SAM" id="MobiDB-lite"/>
    </source>
</evidence>
<reference evidence="2" key="1">
    <citation type="submission" date="2021-01" db="EMBL/GenBank/DDBJ databases">
        <authorList>
            <consortium name="Genoscope - CEA"/>
            <person name="William W."/>
        </authorList>
    </citation>
    <scope>NUCLEOTIDE SEQUENCE</scope>
</reference>
<comment type="caution">
    <text evidence="2">The sequence shown here is derived from an EMBL/GenBank/DDBJ whole genome shotgun (WGS) entry which is preliminary data.</text>
</comment>
<accession>A0A8S1X3W5</accession>
<organism evidence="2 3">
    <name type="scientific">Paramecium octaurelia</name>
    <dbReference type="NCBI Taxonomy" id="43137"/>
    <lineage>
        <taxon>Eukaryota</taxon>
        <taxon>Sar</taxon>
        <taxon>Alveolata</taxon>
        <taxon>Ciliophora</taxon>
        <taxon>Intramacronucleata</taxon>
        <taxon>Oligohymenophorea</taxon>
        <taxon>Peniculida</taxon>
        <taxon>Parameciidae</taxon>
        <taxon>Paramecium</taxon>
    </lineage>
</organism>
<evidence type="ECO:0000313" key="2">
    <source>
        <dbReference type="EMBL" id="CAD8195229.1"/>
    </source>
</evidence>
<dbReference type="OrthoDB" id="299135at2759"/>
<name>A0A8S1X3W5_PAROT</name>
<feature type="region of interest" description="Disordered" evidence="1">
    <location>
        <begin position="81"/>
        <end position="101"/>
    </location>
</feature>
<sequence length="157" mass="18434">MSITRQNHRCMTSFKTMGFRSDYRQFSLSDPRRIEMIVKQFSVPYQPKGASLSKIKKKVEIQKYCNNDLRKRSITLEAVQSDRVQRQEEQSSNNESASYDKGTYMLMPQVQTQRQIKPSVQSHFLAKILKESNNKKTQQPKFILKKNQVNVLTIQNK</sequence>
<evidence type="ECO:0000313" key="3">
    <source>
        <dbReference type="Proteomes" id="UP000683925"/>
    </source>
</evidence>
<dbReference type="Proteomes" id="UP000683925">
    <property type="component" value="Unassembled WGS sequence"/>
</dbReference>